<dbReference type="HOGENOM" id="CLU_280698_0_0_2"/>
<sequence length="1118" mass="127769">MSDLDLSDLGLNSNPFDTIIGDQESSKKYRLFGREDQLEKAEFFVKRALHEKKQQRMLVRGEYGTGKTHHLLRLQDEIRSGMYGDGAVAVYLGNLGISIRRFYEKFIESFSPYGSDFQDIIAALPPVEPAESVDQAYKKERLRDNVIANIQKIVATSQLQGYNGIFLLIDEAEDIVQSSDNDEIQYFVQTLLHLVNHFSGAPLHFIMGFSREALAKITVINGPESSESRLGDALLQRFQNNDEIVLGYLSEKDVLAMVHDRLNSSRITPSESLYPLHEGVVGVVARLTGGHPREILSILNKGLIYAQKSGIKEVDGGCILQVLATHTSFFDKENVVLDYGALSRITTAIKERDEPLFKDFERLQGKLIGEEAEVSQDEFSLDSNPDGLTQPIQGIRILERKFSEHGETTYVIHQEVKNEIFKGKRYDSQIEQNLDRELIELMQNPERYQPQLTTGLWTLLQKEAKAEYKTDKSFNSYRAIVGNLRLETSPAPVSVAFAAYKGREFPTELYNGILNLLDQKVATIGFVIYEGFYFKADPNFNKFKNSLQNTENERFFGNICSIGVHELSDDRDTMMGMIKLLGNREIDSIGEIDTARLFETIGVAKKITELIEEKAIAFPEENRRRIIDHLASNSLKSYSITELKTALKLNYIDKNLMQGLQHQHFVEADGAKWKIATLDQNPPWKSIFSFVSKNTRATTREIWEYIEDNYIVQTPPGDEMRMVSWYLEILQKQSMIDSESDHGEVFHKPMDFSSQVNQYLATFEDELETYRGLVPLAENLQIPLSDHRNAIEQYASDLDSLQDEFEYNAQHVEECKNLIENIIEKRKNLDREVKNKKGEYISGFDNKKSQVEQLLEWINKGCEEGYRSGIEKDEWTKSLNNAVSDIEKHLKSEDYIHLAIGSNDLENKIKTYKTQIQDRKSSKDPCITYAEKYGDLRGICEGTLDSLEDLGYTGTDKRSTLASLAKQYTDEYNPLFNAGKFNEAKECINKIYSNLQTLNQDLRNIDTQYKSYSGKIGEYRTISGEDTGLIELLDAAQRSLDEWDFASVELALKKYNALRKSRKEVIKTPEEKLIDDYGGQNNVRFQDLKGVHSVDETFAYIKSLYQQGKISDINISFR</sequence>
<evidence type="ECO:0000256" key="1">
    <source>
        <dbReference type="ARBA" id="ARBA00022705"/>
    </source>
</evidence>
<feature type="coiled-coil region" evidence="2">
    <location>
        <begin position="784"/>
        <end position="839"/>
    </location>
</feature>
<dbReference type="AlphaFoldDB" id="J0RX99"/>
<dbReference type="Gene3D" id="3.40.50.300">
    <property type="entry name" value="P-loop containing nucleotide triphosphate hydrolases"/>
    <property type="match status" value="1"/>
</dbReference>
<keyword evidence="1" id="KW-0235">DNA replication</keyword>
<dbReference type="RefSeq" id="WP_004037161.1">
    <property type="nucleotide sequence ID" value="NZ_CM001555.1"/>
</dbReference>
<gene>
    <name evidence="4" type="ORF">Metli_0185</name>
</gene>
<dbReference type="OrthoDB" id="350308at2157"/>
<proteinExistence type="predicted"/>
<dbReference type="InterPro" id="IPR027417">
    <property type="entry name" value="P-loop_NTPase"/>
</dbReference>
<protein>
    <recommendedName>
        <fullName evidence="3">ORC1/DEAH AAA+ ATPase domain-containing protein</fullName>
    </recommendedName>
</protein>
<dbReference type="EMBL" id="CM001555">
    <property type="protein sequence ID" value="EJG06161.1"/>
    <property type="molecule type" value="Genomic_DNA"/>
</dbReference>
<keyword evidence="5" id="KW-1185">Reference proteome</keyword>
<evidence type="ECO:0000313" key="5">
    <source>
        <dbReference type="Proteomes" id="UP000005095"/>
    </source>
</evidence>
<name>J0RX99_9EURY</name>
<dbReference type="Pfam" id="PF13401">
    <property type="entry name" value="AAA_22"/>
    <property type="match status" value="1"/>
</dbReference>
<accession>J0RX99</accession>
<dbReference type="InterPro" id="IPR049945">
    <property type="entry name" value="AAA_22"/>
</dbReference>
<dbReference type="STRING" id="28892.Metli_0185"/>
<feature type="domain" description="ORC1/DEAH AAA+ ATPase" evidence="3">
    <location>
        <begin position="53"/>
        <end position="206"/>
    </location>
</feature>
<dbReference type="Proteomes" id="UP000005095">
    <property type="component" value="Chromosome"/>
</dbReference>
<dbReference type="GO" id="GO:0016887">
    <property type="term" value="F:ATP hydrolysis activity"/>
    <property type="evidence" value="ECO:0007669"/>
    <property type="project" value="InterPro"/>
</dbReference>
<organism evidence="4 5">
    <name type="scientific">Methanofollis liminatans DSM 4140</name>
    <dbReference type="NCBI Taxonomy" id="28892"/>
    <lineage>
        <taxon>Archaea</taxon>
        <taxon>Methanobacteriati</taxon>
        <taxon>Methanobacteriota</taxon>
        <taxon>Stenosarchaea group</taxon>
        <taxon>Methanomicrobia</taxon>
        <taxon>Methanomicrobiales</taxon>
        <taxon>Methanomicrobiaceae</taxon>
        <taxon>Methanofollis</taxon>
    </lineage>
</organism>
<evidence type="ECO:0000256" key="2">
    <source>
        <dbReference type="SAM" id="Coils"/>
    </source>
</evidence>
<dbReference type="SUPFAM" id="SSF52540">
    <property type="entry name" value="P-loop containing nucleoside triphosphate hydrolases"/>
    <property type="match status" value="1"/>
</dbReference>
<reference evidence="4 5" key="1">
    <citation type="submission" date="2011-08" db="EMBL/GenBank/DDBJ databases">
        <title>The complete genome of Methanofollis liminatans DSM 4140.</title>
        <authorList>
            <consortium name="US DOE Joint Genome Institute (JGI-PGF)"/>
            <person name="Lucas S."/>
            <person name="Han J."/>
            <person name="Lapidus A."/>
            <person name="Bruce D."/>
            <person name="Goodwin L."/>
            <person name="Pitluck S."/>
            <person name="Peters L."/>
            <person name="Kyrpides N."/>
            <person name="Mavromatis K."/>
            <person name="Ivanova N."/>
            <person name="Mikhailova N."/>
            <person name="Lu M."/>
            <person name="Detter J.C."/>
            <person name="Tapia R."/>
            <person name="Han C."/>
            <person name="Land M."/>
            <person name="Hauser L."/>
            <person name="Markowitz V."/>
            <person name="Cheng J.-F."/>
            <person name="Hugenholtz P."/>
            <person name="Woyke T."/>
            <person name="Wu D."/>
            <person name="Spring S."/>
            <person name="Schuler E."/>
            <person name="Brambilla E."/>
            <person name="Klenk H.-P."/>
            <person name="Eisen J.A."/>
        </authorList>
    </citation>
    <scope>NUCLEOTIDE SEQUENCE [LARGE SCALE GENOMIC DNA]</scope>
    <source>
        <strain evidence="4 5">DSM 4140</strain>
    </source>
</reference>
<evidence type="ECO:0000259" key="3">
    <source>
        <dbReference type="Pfam" id="PF13401"/>
    </source>
</evidence>
<evidence type="ECO:0000313" key="4">
    <source>
        <dbReference type="EMBL" id="EJG06161.1"/>
    </source>
</evidence>
<keyword evidence="2" id="KW-0175">Coiled coil</keyword>